<accession>A0A430AN72</accession>
<keyword evidence="5" id="KW-1185">Reference proteome</keyword>
<dbReference type="InterPro" id="IPR051812">
    <property type="entry name" value="SPI_LacAB/RpiB"/>
</dbReference>
<dbReference type="NCBIfam" id="NF004051">
    <property type="entry name" value="PRK05571.1"/>
    <property type="match status" value="1"/>
</dbReference>
<dbReference type="Pfam" id="PF02502">
    <property type="entry name" value="LacAB_rpiB"/>
    <property type="match status" value="1"/>
</dbReference>
<evidence type="ECO:0000256" key="1">
    <source>
        <dbReference type="ARBA" id="ARBA00008754"/>
    </source>
</evidence>
<organism evidence="4 5">
    <name type="scientific">Vagococcus carniphilus</name>
    <dbReference type="NCBI Taxonomy" id="218144"/>
    <lineage>
        <taxon>Bacteria</taxon>
        <taxon>Bacillati</taxon>
        <taxon>Bacillota</taxon>
        <taxon>Bacilli</taxon>
        <taxon>Lactobacillales</taxon>
        <taxon>Enterococcaceae</taxon>
        <taxon>Vagococcus</taxon>
    </lineage>
</organism>
<comment type="caution">
    <text evidence="4">The sequence shown here is derived from an EMBL/GenBank/DDBJ whole genome shotgun (WGS) entry which is preliminary data.</text>
</comment>
<dbReference type="PANTHER" id="PTHR43732:SF1">
    <property type="entry name" value="RIBOSE 5-PHOSPHATE ISOMERASE"/>
    <property type="match status" value="1"/>
</dbReference>
<keyword evidence="2" id="KW-0423">Lactose metabolism</keyword>
<reference evidence="4 5" key="1">
    <citation type="submission" date="2017-05" db="EMBL/GenBank/DDBJ databases">
        <title>Vagococcus spp. assemblies.</title>
        <authorList>
            <person name="Gulvik C.A."/>
        </authorList>
    </citation>
    <scope>NUCLEOTIDE SEQUENCE [LARGE SCALE GENOMIC DNA]</scope>
    <source>
        <strain evidence="4 5">SS1714</strain>
    </source>
</reference>
<dbReference type="AlphaFoldDB" id="A0A430AN72"/>
<dbReference type="NCBIfam" id="TIGR00689">
    <property type="entry name" value="rpiB_lacA_lacB"/>
    <property type="match status" value="1"/>
</dbReference>
<proteinExistence type="inferred from homology"/>
<comment type="similarity">
    <text evidence="1">Belongs to the LacAB/RpiB family.</text>
</comment>
<dbReference type="PANTHER" id="PTHR43732">
    <property type="entry name" value="RIBOSE 5-PHOSPHATE ISOMERASE-RELATED"/>
    <property type="match status" value="1"/>
</dbReference>
<sequence length="151" mass="16314">MKIGIGSDINGYELKDMLKNYIETQGFDVVDYGVKADGKTDYPKIAESVANDIINDKLDRGILICGTGIGMAISANKVKGIRAAQTHDVYSAERAQLSNNAQIITIGSLIVGPELAKKIVDTYLNNTFTLDDRGKSSAKKIEQIIAMESGE</sequence>
<dbReference type="Proteomes" id="UP000288028">
    <property type="component" value="Unassembled WGS sequence"/>
</dbReference>
<dbReference type="PIRSF" id="PIRSF005384">
    <property type="entry name" value="RpiB_LacA_B"/>
    <property type="match status" value="1"/>
</dbReference>
<dbReference type="SUPFAM" id="SSF89623">
    <property type="entry name" value="Ribose/Galactose isomerase RpiB/AlsB"/>
    <property type="match status" value="1"/>
</dbReference>
<evidence type="ECO:0000256" key="2">
    <source>
        <dbReference type="ARBA" id="ARBA00022736"/>
    </source>
</evidence>
<dbReference type="Gene3D" id="3.40.1400.10">
    <property type="entry name" value="Sugar-phosphate isomerase, RpiB/LacA/LacB"/>
    <property type="match status" value="1"/>
</dbReference>
<dbReference type="InterPro" id="IPR003500">
    <property type="entry name" value="RpiB_LacA_LacB"/>
</dbReference>
<name>A0A430AN72_9ENTE</name>
<dbReference type="EMBL" id="NGKB01000025">
    <property type="protein sequence ID" value="RSU09423.1"/>
    <property type="molecule type" value="Genomic_DNA"/>
</dbReference>
<dbReference type="RefSeq" id="WP_126796588.1">
    <property type="nucleotide sequence ID" value="NZ_CP060720.1"/>
</dbReference>
<evidence type="ECO:0000313" key="5">
    <source>
        <dbReference type="Proteomes" id="UP000288028"/>
    </source>
</evidence>
<dbReference type="GO" id="GO:0016861">
    <property type="term" value="F:intramolecular oxidoreductase activity, interconverting aldoses and ketoses"/>
    <property type="evidence" value="ECO:0007669"/>
    <property type="project" value="UniProtKB-ARBA"/>
</dbReference>
<protein>
    <submittedName>
        <fullName evidence="4">RpiB/LacA/LacB family sugar-phosphate isomerase</fullName>
    </submittedName>
</protein>
<evidence type="ECO:0000256" key="3">
    <source>
        <dbReference type="ARBA" id="ARBA00023235"/>
    </source>
</evidence>
<keyword evidence="3 4" id="KW-0413">Isomerase</keyword>
<dbReference type="GeneID" id="95581619"/>
<evidence type="ECO:0000313" key="4">
    <source>
        <dbReference type="EMBL" id="RSU09423.1"/>
    </source>
</evidence>
<dbReference type="InterPro" id="IPR036569">
    <property type="entry name" value="RpiB_LacA_LacB_sf"/>
</dbReference>
<gene>
    <name evidence="4" type="ORF">CBF28_14905</name>
</gene>
<dbReference type="GO" id="GO:0005988">
    <property type="term" value="P:lactose metabolic process"/>
    <property type="evidence" value="ECO:0007669"/>
    <property type="project" value="UniProtKB-KW"/>
</dbReference>
<dbReference type="OrthoDB" id="1778624at2"/>